<keyword evidence="1" id="KW-0732">Signal</keyword>
<name>A0A091BHP9_9GAMM</name>
<dbReference type="eggNOG" id="COG3735">
    <property type="taxonomic scope" value="Bacteria"/>
</dbReference>
<evidence type="ECO:0000256" key="1">
    <source>
        <dbReference type="SAM" id="SignalP"/>
    </source>
</evidence>
<dbReference type="CDD" id="cd14788">
    <property type="entry name" value="GumN"/>
    <property type="match status" value="1"/>
</dbReference>
<dbReference type="AlphaFoldDB" id="A0A091BHP9"/>
<dbReference type="PATRIC" id="fig|1121015.4.peg.1085"/>
<feature type="signal peptide" evidence="1">
    <location>
        <begin position="1"/>
        <end position="20"/>
    </location>
</feature>
<accession>A0A091BHP9</accession>
<protein>
    <recommendedName>
        <fullName evidence="4">TraB/GumN family protein</fullName>
    </recommendedName>
</protein>
<dbReference type="EMBL" id="AVCI01000004">
    <property type="protein sequence ID" value="KFN43875.1"/>
    <property type="molecule type" value="Genomic_DNA"/>
</dbReference>
<dbReference type="Proteomes" id="UP000029385">
    <property type="component" value="Unassembled WGS sequence"/>
</dbReference>
<feature type="chain" id="PRO_5001869747" description="TraB/GumN family protein" evidence="1">
    <location>
        <begin position="21"/>
        <end position="340"/>
    </location>
</feature>
<gene>
    <name evidence="2" type="ORF">N789_07975</name>
</gene>
<dbReference type="InterPro" id="IPR002816">
    <property type="entry name" value="TraB/PrgY/GumN_fam"/>
</dbReference>
<evidence type="ECO:0008006" key="4">
    <source>
        <dbReference type="Google" id="ProtNLM"/>
    </source>
</evidence>
<dbReference type="OrthoDB" id="8743055at2"/>
<dbReference type="Pfam" id="PF01963">
    <property type="entry name" value="TraB_PrgY_gumN"/>
    <property type="match status" value="1"/>
</dbReference>
<organism evidence="2 3">
    <name type="scientific">Arenimonas oryziterrae DSM 21050 = YC6267</name>
    <dbReference type="NCBI Taxonomy" id="1121015"/>
    <lineage>
        <taxon>Bacteria</taxon>
        <taxon>Pseudomonadati</taxon>
        <taxon>Pseudomonadota</taxon>
        <taxon>Gammaproteobacteria</taxon>
        <taxon>Lysobacterales</taxon>
        <taxon>Lysobacteraceae</taxon>
        <taxon>Arenimonas</taxon>
    </lineage>
</organism>
<keyword evidence="3" id="KW-1185">Reference proteome</keyword>
<dbReference type="RefSeq" id="WP_022969660.1">
    <property type="nucleotide sequence ID" value="NZ_ATVD01000003.1"/>
</dbReference>
<sequence>MRRPITCLLLTFALLPPAFAQDAGTDVDAVRPLPAGPITDLHEVQVTGETAGPGLWMVSKGTNVMWVLGTQSPMPEKMSWRSTQVNAVIAQSQEVIRAPSVSMTSDIGFFGKLALLPSLVGVRNNPGGATLDTILAPPLYARWQVLKGKYIGRDGSVEKWRPIFAAQKLYDEAIHDVGLSTRDIVWPVIDTIIAEHKVPMTRPVVEMAVESPKRMVAEFKKSPMDDLECFTRTLDRLETDLESMKLRANAWATGDLEAMRALPYTDQRMACDNAIMNASVVQKSGMKDLRTRASEAWMVAVEAALAKNRTTFAVLPMSELLAPDGYLAQLRARGYQVIEP</sequence>
<evidence type="ECO:0000313" key="3">
    <source>
        <dbReference type="Proteomes" id="UP000029385"/>
    </source>
</evidence>
<proteinExistence type="predicted"/>
<evidence type="ECO:0000313" key="2">
    <source>
        <dbReference type="EMBL" id="KFN43875.1"/>
    </source>
</evidence>
<reference evidence="2 3" key="1">
    <citation type="submission" date="2013-09" db="EMBL/GenBank/DDBJ databases">
        <title>Genome sequencing of Arenimonas oryziterrae.</title>
        <authorList>
            <person name="Chen F."/>
            <person name="Wang G."/>
        </authorList>
    </citation>
    <scope>NUCLEOTIDE SEQUENCE [LARGE SCALE GENOMIC DNA]</scope>
    <source>
        <strain evidence="2 3">YC6267</strain>
    </source>
</reference>
<comment type="caution">
    <text evidence="2">The sequence shown here is derived from an EMBL/GenBank/DDBJ whole genome shotgun (WGS) entry which is preliminary data.</text>
</comment>